<dbReference type="Gene3D" id="2.20.200.10">
    <property type="entry name" value="Outer membrane efflux proteins (OEP)"/>
    <property type="match status" value="1"/>
</dbReference>
<evidence type="ECO:0000256" key="3">
    <source>
        <dbReference type="SAM" id="MobiDB-lite"/>
    </source>
</evidence>
<reference evidence="4 5" key="1">
    <citation type="submission" date="2019-07" db="EMBL/GenBank/DDBJ databases">
        <title>Whole genome shotgun sequence of Acetobacter nitrogenifigens NBRC 105050.</title>
        <authorList>
            <person name="Hosoyama A."/>
            <person name="Uohara A."/>
            <person name="Ohji S."/>
            <person name="Ichikawa N."/>
        </authorList>
    </citation>
    <scope>NUCLEOTIDE SEQUENCE [LARGE SCALE GENOMIC DNA]</scope>
    <source>
        <strain evidence="4 5">NBRC 105050</strain>
    </source>
</reference>
<proteinExistence type="inferred from homology"/>
<dbReference type="EMBL" id="BJYF01000006">
    <property type="protein sequence ID" value="GEN59335.1"/>
    <property type="molecule type" value="Genomic_DNA"/>
</dbReference>
<dbReference type="NCBIfam" id="TIGR01845">
    <property type="entry name" value="outer_NodT"/>
    <property type="match status" value="1"/>
</dbReference>
<organism evidence="4 5">
    <name type="scientific">Acetobacter nitrogenifigens DSM 23921 = NBRC 105050</name>
    <dbReference type="NCBI Taxonomy" id="1120919"/>
    <lineage>
        <taxon>Bacteria</taxon>
        <taxon>Pseudomonadati</taxon>
        <taxon>Pseudomonadota</taxon>
        <taxon>Alphaproteobacteria</taxon>
        <taxon>Acetobacterales</taxon>
        <taxon>Acetobacteraceae</taxon>
        <taxon>Acetobacter</taxon>
    </lineage>
</organism>
<dbReference type="PANTHER" id="PTHR30203">
    <property type="entry name" value="OUTER MEMBRANE CATION EFFLUX PROTEIN"/>
    <property type="match status" value="1"/>
</dbReference>
<keyword evidence="2" id="KW-0472">Membrane</keyword>
<dbReference type="OrthoDB" id="9783100at2"/>
<dbReference type="InterPro" id="IPR010131">
    <property type="entry name" value="MdtP/NodT-like"/>
</dbReference>
<gene>
    <name evidence="4" type="ORF">ANI02nite_12190</name>
</gene>
<evidence type="ECO:0000256" key="2">
    <source>
        <dbReference type="RuleBase" id="RU362097"/>
    </source>
</evidence>
<protein>
    <submittedName>
        <fullName evidence="4">Histidine kinase</fullName>
    </submittedName>
</protein>
<evidence type="ECO:0000313" key="5">
    <source>
        <dbReference type="Proteomes" id="UP000321635"/>
    </source>
</evidence>
<dbReference type="AlphaFoldDB" id="A0A511X8Q2"/>
<accession>A0A511X8Q2</accession>
<comment type="caution">
    <text evidence="4">The sequence shown here is derived from an EMBL/GenBank/DDBJ whole genome shotgun (WGS) entry which is preliminary data.</text>
</comment>
<dbReference type="PROSITE" id="PS51257">
    <property type="entry name" value="PROKAR_LIPOPROTEIN"/>
    <property type="match status" value="1"/>
</dbReference>
<name>A0A511X8Q2_9PROT</name>
<keyword evidence="4" id="KW-0418">Kinase</keyword>
<dbReference type="SUPFAM" id="SSF56954">
    <property type="entry name" value="Outer membrane efflux proteins (OEP)"/>
    <property type="match status" value="1"/>
</dbReference>
<keyword evidence="2" id="KW-1134">Transmembrane beta strand</keyword>
<evidence type="ECO:0000313" key="4">
    <source>
        <dbReference type="EMBL" id="GEN59335.1"/>
    </source>
</evidence>
<keyword evidence="2" id="KW-0564">Palmitate</keyword>
<comment type="similarity">
    <text evidence="1 2">Belongs to the outer membrane factor (OMF) (TC 1.B.17) family.</text>
</comment>
<dbReference type="Gene3D" id="1.20.1600.10">
    <property type="entry name" value="Outer membrane efflux proteins (OEP)"/>
    <property type="match status" value="1"/>
</dbReference>
<dbReference type="GO" id="GO:0005886">
    <property type="term" value="C:plasma membrane"/>
    <property type="evidence" value="ECO:0007669"/>
    <property type="project" value="UniProtKB-SubCell"/>
</dbReference>
<dbReference type="InterPro" id="IPR003423">
    <property type="entry name" value="OMP_efflux"/>
</dbReference>
<keyword evidence="4" id="KW-0808">Transferase</keyword>
<feature type="region of interest" description="Disordered" evidence="3">
    <location>
        <begin position="23"/>
        <end position="53"/>
    </location>
</feature>
<dbReference type="Pfam" id="PF02321">
    <property type="entry name" value="OEP"/>
    <property type="match status" value="2"/>
</dbReference>
<evidence type="ECO:0000256" key="1">
    <source>
        <dbReference type="ARBA" id="ARBA00007613"/>
    </source>
</evidence>
<keyword evidence="5" id="KW-1185">Reference proteome</keyword>
<dbReference type="GO" id="GO:0015562">
    <property type="term" value="F:efflux transmembrane transporter activity"/>
    <property type="evidence" value="ECO:0007669"/>
    <property type="project" value="InterPro"/>
</dbReference>
<keyword evidence="2" id="KW-0449">Lipoprotein</keyword>
<dbReference type="Proteomes" id="UP000321635">
    <property type="component" value="Unassembled WGS sequence"/>
</dbReference>
<keyword evidence="2" id="KW-0812">Transmembrane</keyword>
<dbReference type="GO" id="GO:0016301">
    <property type="term" value="F:kinase activity"/>
    <property type="evidence" value="ECO:0007669"/>
    <property type="project" value="UniProtKB-KW"/>
</dbReference>
<sequence length="511" mass="54446">MRKLLGAAALSALAGCAVGPDFHRPDAPTTTYGPGGLARTSGSEAKKGLPSNQDAPQLLAMGKDIPADWWTLFHYPELDQLLKRVLARSPTLEAAKLALQAAQQDKKATESALYPSVSGFYNPARFKTSRAYSNVPIANSWLYTIHTAQLNISYSPDIWGGVRRQIESAAAEREAQRNQLEAAWLTLTSSTVDAAISYAMTRAQIETTEALVADQERTLKASLAEQALGAMSGADVAMQRTLLAQTRATLPPLRQTLATLHDEIAALSNDMPDAPTPEFELDRFVLPGVLPVSVPAQLISQRPDIRTSEAYFHAACAQVGVAIANRLPNIQLGFDPGFAAATIAQMATPGYGQWTLGAMLTQPIFDGFQLQHQEQAARKRYEEAAAQYRATIVSAVQDVADSLSAVHTDADALIQSAAAEHESDRSAQIMQAQLRLGDVSQVALLNVQEARLQTMLTLIQARAARLSDTVGLFQSLGGGWWNRVDDPAAAVPGGAKAAASARPAAGSAGNG</sequence>
<dbReference type="PANTHER" id="PTHR30203:SF33">
    <property type="entry name" value="BLR4455 PROTEIN"/>
    <property type="match status" value="1"/>
</dbReference>
<dbReference type="STRING" id="1120919.GCA_000429165_02055"/>
<comment type="subcellular location">
    <subcellularLocation>
        <location evidence="2">Cell membrane</location>
        <topology evidence="2">Lipid-anchor</topology>
    </subcellularLocation>
</comment>
<dbReference type="RefSeq" id="WP_084440519.1">
    <property type="nucleotide sequence ID" value="NZ_AUBI01000006.1"/>
</dbReference>